<evidence type="ECO:0008006" key="6">
    <source>
        <dbReference type="Google" id="ProtNLM"/>
    </source>
</evidence>
<dbReference type="EMBL" id="BLKC01000114">
    <property type="protein sequence ID" value="GFF54523.1"/>
    <property type="molecule type" value="Genomic_DNA"/>
</dbReference>
<gene>
    <name evidence="4" type="ORF">IFM46972_10043</name>
</gene>
<evidence type="ECO:0000313" key="4">
    <source>
        <dbReference type="EMBL" id="GFF54523.1"/>
    </source>
</evidence>
<keyword evidence="2" id="KW-0812">Transmembrane</keyword>
<dbReference type="Proteomes" id="UP000465221">
    <property type="component" value="Unassembled WGS sequence"/>
</dbReference>
<feature type="transmembrane region" description="Helical" evidence="2">
    <location>
        <begin position="457"/>
        <end position="479"/>
    </location>
</feature>
<protein>
    <recommendedName>
        <fullName evidence="6">Peptidase A1 domain-containing protein</fullName>
    </recommendedName>
</protein>
<feature type="compositionally biased region" description="Polar residues" evidence="1">
    <location>
        <begin position="500"/>
        <end position="529"/>
    </location>
</feature>
<evidence type="ECO:0000313" key="5">
    <source>
        <dbReference type="Proteomes" id="UP000465221"/>
    </source>
</evidence>
<reference evidence="4 5" key="1">
    <citation type="submission" date="2020-01" db="EMBL/GenBank/DDBJ databases">
        <title>Draft genome sequence of Aspergillus udagawae IFM 46972.</title>
        <authorList>
            <person name="Takahashi H."/>
            <person name="Yaguchi T."/>
        </authorList>
    </citation>
    <scope>NUCLEOTIDE SEQUENCE [LARGE SCALE GENOMIC DNA]</scope>
    <source>
        <strain evidence="4 5">IFM 46972</strain>
    </source>
</reference>
<dbReference type="Gene3D" id="2.40.70.10">
    <property type="entry name" value="Acid Proteases"/>
    <property type="match status" value="1"/>
</dbReference>
<feature type="compositionally biased region" description="Basic and acidic residues" evidence="1">
    <location>
        <begin position="533"/>
        <end position="544"/>
    </location>
</feature>
<dbReference type="AlphaFoldDB" id="A0A8H3XMZ0"/>
<sequence>MTLWKAFLGLLLCSSSVCYAATELNPRTLTWSDKSFGPDGPWQAITLKIGTPPQNVALYPGGAWGSAILLKSGEFGKLEDFGKSAAVPKWGFEKMAFDYVNINGFSVPNVSIKAISNIYQTYPGGQNYPVEVGILSLGAESLNQTFGYGTNTPAVNVTFVNSYLYTSAGTSGIPSYSYGMHIGSAALGIPGSLLLGGYDRARVIGDVSAQPYATTDLPIQLLDISIGVASGGSPWSYLNKSGLLAHANSTLSYGTTTFASPPDPYIYLPKSSCDAIAAELPVTYQPEYGLYFWDTSSPRYTQIVTSPSYLGFTFSKNALNNANITIKVPFALLNLTLEAPLTDKPTSYFPCMGTDGPYALGRAFLQAAFMGINWGYGTGNWFLAQAPGPQIPSTASPTVIHAEDLTIQGTSNSWENTWTRFWTEIPASSSSSTAIATPITNSSNSSSSGGLSTGAKVGIGVGCGVAGIVLIALALFIVLRRRKRYNTVSHQAGGGDTKSSDSGYQSPGQPYTRTIVSDQSGTNTLSRQTYELGEERREGPWELS</sequence>
<comment type="caution">
    <text evidence="4">The sequence shown here is derived from an EMBL/GenBank/DDBJ whole genome shotgun (WGS) entry which is preliminary data.</text>
</comment>
<evidence type="ECO:0000256" key="3">
    <source>
        <dbReference type="SAM" id="SignalP"/>
    </source>
</evidence>
<feature type="chain" id="PRO_5034687463" description="Peptidase A1 domain-containing protein" evidence="3">
    <location>
        <begin position="21"/>
        <end position="544"/>
    </location>
</feature>
<feature type="region of interest" description="Disordered" evidence="1">
    <location>
        <begin position="488"/>
        <end position="544"/>
    </location>
</feature>
<dbReference type="SUPFAM" id="SSF50630">
    <property type="entry name" value="Acid proteases"/>
    <property type="match status" value="1"/>
</dbReference>
<accession>A0A8H3XMZ0</accession>
<evidence type="ECO:0000256" key="1">
    <source>
        <dbReference type="SAM" id="MobiDB-lite"/>
    </source>
</evidence>
<name>A0A8H3XMZ0_9EURO</name>
<organism evidence="4 5">
    <name type="scientific">Aspergillus udagawae</name>
    <dbReference type="NCBI Taxonomy" id="91492"/>
    <lineage>
        <taxon>Eukaryota</taxon>
        <taxon>Fungi</taxon>
        <taxon>Dikarya</taxon>
        <taxon>Ascomycota</taxon>
        <taxon>Pezizomycotina</taxon>
        <taxon>Eurotiomycetes</taxon>
        <taxon>Eurotiomycetidae</taxon>
        <taxon>Eurotiales</taxon>
        <taxon>Aspergillaceae</taxon>
        <taxon>Aspergillus</taxon>
        <taxon>Aspergillus subgen. Fumigati</taxon>
    </lineage>
</organism>
<evidence type="ECO:0000256" key="2">
    <source>
        <dbReference type="SAM" id="Phobius"/>
    </source>
</evidence>
<keyword evidence="3" id="KW-0732">Signal</keyword>
<feature type="signal peptide" evidence="3">
    <location>
        <begin position="1"/>
        <end position="20"/>
    </location>
</feature>
<dbReference type="InterPro" id="IPR021109">
    <property type="entry name" value="Peptidase_aspartic_dom_sf"/>
</dbReference>
<keyword evidence="2" id="KW-1133">Transmembrane helix</keyword>
<keyword evidence="2" id="KW-0472">Membrane</keyword>
<proteinExistence type="predicted"/>